<comment type="caution">
    <text evidence="2">The sequence shown here is derived from an EMBL/GenBank/DDBJ whole genome shotgun (WGS) entry which is preliminary data.</text>
</comment>
<evidence type="ECO:0000313" key="2">
    <source>
        <dbReference type="EMBL" id="OXE31376.1"/>
    </source>
</evidence>
<protein>
    <submittedName>
        <fullName evidence="2">Polymer-forming cytoskeletal family protein</fullName>
    </submittedName>
</protein>
<gene>
    <name evidence="2" type="ORF">CA163_18420</name>
</gene>
<accession>A0A227J8B7</accession>
<feature type="non-terminal residue" evidence="2">
    <location>
        <position position="1"/>
    </location>
</feature>
<reference evidence="2 3" key="1">
    <citation type="journal article" date="2017" name="Appl. Environ. Microbiol.">
        <title>Parallel evolution of two clades of a major Atlantic endemic Vibrio parahaemolyticus pathogen lineage by independent acquisition of related pathogenicity islands.</title>
        <authorList>
            <person name="Xu F."/>
            <person name="Gonzalez-Escalona N."/>
            <person name="Drees K.P."/>
            <person name="Sebra R.P."/>
            <person name="Cooper V.S."/>
            <person name="Jones S.H."/>
            <person name="Whistler C.A."/>
        </authorList>
    </citation>
    <scope>NUCLEOTIDE SEQUENCE [LARGE SCALE GENOMIC DNA]</scope>
    <source>
        <strain evidence="2 3">MAVP-3</strain>
    </source>
</reference>
<name>A0A227J8B7_VIBPH</name>
<organism evidence="2 3">
    <name type="scientific">Vibrio parahaemolyticus</name>
    <dbReference type="NCBI Taxonomy" id="670"/>
    <lineage>
        <taxon>Bacteria</taxon>
        <taxon>Pseudomonadati</taxon>
        <taxon>Pseudomonadota</taxon>
        <taxon>Gammaproteobacteria</taxon>
        <taxon>Vibrionales</taxon>
        <taxon>Vibrionaceae</taxon>
        <taxon>Vibrio</taxon>
    </lineage>
</organism>
<evidence type="ECO:0000313" key="3">
    <source>
        <dbReference type="Proteomes" id="UP000214596"/>
    </source>
</evidence>
<evidence type="ECO:0000259" key="1">
    <source>
        <dbReference type="Pfam" id="PF20419"/>
    </source>
</evidence>
<dbReference type="Proteomes" id="UP000214596">
    <property type="component" value="Unassembled WGS sequence"/>
</dbReference>
<dbReference type="InterPro" id="IPR046524">
    <property type="entry name" value="DUF6701"/>
</dbReference>
<dbReference type="EMBL" id="NIXT01001287">
    <property type="protein sequence ID" value="OXE31376.1"/>
    <property type="molecule type" value="Genomic_DNA"/>
</dbReference>
<dbReference type="AlphaFoldDB" id="A0A227J8B7"/>
<feature type="non-terminal residue" evidence="2">
    <location>
        <position position="150"/>
    </location>
</feature>
<sequence>PVVASNYNGKPKVVHPLIKPLGGSEGDFSYSAEFKDGLSEHGLITNESGLFEVTLSDQFECKGFSECPDDGTVEVTGKFNVYSRPWTLAICENQNTLPSGTSEQGDKFIAAGEHFSLTVKPVIWQKGGSISDPINSSAYCDALVTTNFMH</sequence>
<dbReference type="Pfam" id="PF20419">
    <property type="entry name" value="DUF6701"/>
    <property type="match status" value="1"/>
</dbReference>
<feature type="domain" description="DUF6701" evidence="1">
    <location>
        <begin position="66"/>
        <end position="148"/>
    </location>
</feature>
<proteinExistence type="predicted"/>